<name>A0A6A5R334_AMPQU</name>
<proteinExistence type="predicted"/>
<evidence type="ECO:0000313" key="2">
    <source>
        <dbReference type="Proteomes" id="UP000800096"/>
    </source>
</evidence>
<accession>A0A6A5R334</accession>
<organism evidence="1 2">
    <name type="scientific">Ampelomyces quisqualis</name>
    <name type="common">Powdery mildew agent</name>
    <dbReference type="NCBI Taxonomy" id="50730"/>
    <lineage>
        <taxon>Eukaryota</taxon>
        <taxon>Fungi</taxon>
        <taxon>Dikarya</taxon>
        <taxon>Ascomycota</taxon>
        <taxon>Pezizomycotina</taxon>
        <taxon>Dothideomycetes</taxon>
        <taxon>Pleosporomycetidae</taxon>
        <taxon>Pleosporales</taxon>
        <taxon>Pleosporineae</taxon>
        <taxon>Phaeosphaeriaceae</taxon>
        <taxon>Ampelomyces</taxon>
    </lineage>
</organism>
<dbReference type="Proteomes" id="UP000800096">
    <property type="component" value="Unassembled WGS sequence"/>
</dbReference>
<protein>
    <submittedName>
        <fullName evidence="1">Uncharacterized protein</fullName>
    </submittedName>
</protein>
<sequence>MAVSCIYTRFAPSTRFCLASPSLVNSLNVLCTTLHPPRPRVQNNLFFFFLHGARKGGTDPGTPYDTRDRRHLFGHVRIAESLCLFVCIHAHSRILNPGHCHEDFIFIFPFCVFYLFPGCVARRVSAGGDGYGVVSMFWFGEERGIFRGSLHGCSSPNGFVCGTYVWSRVVW</sequence>
<dbReference type="AlphaFoldDB" id="A0A6A5R334"/>
<evidence type="ECO:0000313" key="1">
    <source>
        <dbReference type="EMBL" id="KAF1921394.1"/>
    </source>
</evidence>
<gene>
    <name evidence="1" type="ORF">BDU57DRAFT_510174</name>
</gene>
<reference evidence="1" key="1">
    <citation type="journal article" date="2020" name="Stud. Mycol.">
        <title>101 Dothideomycetes genomes: a test case for predicting lifestyles and emergence of pathogens.</title>
        <authorList>
            <person name="Haridas S."/>
            <person name="Albert R."/>
            <person name="Binder M."/>
            <person name="Bloem J."/>
            <person name="Labutti K."/>
            <person name="Salamov A."/>
            <person name="Andreopoulos B."/>
            <person name="Baker S."/>
            <person name="Barry K."/>
            <person name="Bills G."/>
            <person name="Bluhm B."/>
            <person name="Cannon C."/>
            <person name="Castanera R."/>
            <person name="Culley D."/>
            <person name="Daum C."/>
            <person name="Ezra D."/>
            <person name="Gonzalez J."/>
            <person name="Henrissat B."/>
            <person name="Kuo A."/>
            <person name="Liang C."/>
            <person name="Lipzen A."/>
            <person name="Lutzoni F."/>
            <person name="Magnuson J."/>
            <person name="Mondo S."/>
            <person name="Nolan M."/>
            <person name="Ohm R."/>
            <person name="Pangilinan J."/>
            <person name="Park H.-J."/>
            <person name="Ramirez L."/>
            <person name="Alfaro M."/>
            <person name="Sun H."/>
            <person name="Tritt A."/>
            <person name="Yoshinaga Y."/>
            <person name="Zwiers L.-H."/>
            <person name="Turgeon B."/>
            <person name="Goodwin S."/>
            <person name="Spatafora J."/>
            <person name="Crous P."/>
            <person name="Grigoriev I."/>
        </authorList>
    </citation>
    <scope>NUCLEOTIDE SEQUENCE</scope>
    <source>
        <strain evidence="1">HMLAC05119</strain>
    </source>
</reference>
<dbReference type="EMBL" id="ML979132">
    <property type="protein sequence ID" value="KAF1921394.1"/>
    <property type="molecule type" value="Genomic_DNA"/>
</dbReference>
<keyword evidence="2" id="KW-1185">Reference proteome</keyword>